<keyword evidence="2" id="KW-0813">Transport</keyword>
<evidence type="ECO:0000256" key="6">
    <source>
        <dbReference type="SAM" id="Phobius"/>
    </source>
</evidence>
<dbReference type="InterPro" id="IPR036259">
    <property type="entry name" value="MFS_trans_sf"/>
</dbReference>
<comment type="caution">
    <text evidence="8">The sequence shown here is derived from an EMBL/GenBank/DDBJ whole genome shotgun (WGS) entry which is preliminary data.</text>
</comment>
<feature type="transmembrane region" description="Helical" evidence="6">
    <location>
        <begin position="214"/>
        <end position="234"/>
    </location>
</feature>
<dbReference type="Proteomes" id="UP000605846">
    <property type="component" value="Unassembled WGS sequence"/>
</dbReference>
<dbReference type="GO" id="GO:0016020">
    <property type="term" value="C:membrane"/>
    <property type="evidence" value="ECO:0007669"/>
    <property type="project" value="UniProtKB-SubCell"/>
</dbReference>
<evidence type="ECO:0000256" key="4">
    <source>
        <dbReference type="ARBA" id="ARBA00022989"/>
    </source>
</evidence>
<dbReference type="Gene3D" id="1.20.1250.20">
    <property type="entry name" value="MFS general substrate transporter like domains"/>
    <property type="match status" value="1"/>
</dbReference>
<keyword evidence="4 6" id="KW-1133">Transmembrane helix</keyword>
<evidence type="ECO:0000256" key="2">
    <source>
        <dbReference type="ARBA" id="ARBA00022448"/>
    </source>
</evidence>
<dbReference type="SUPFAM" id="SSF103473">
    <property type="entry name" value="MFS general substrate transporter"/>
    <property type="match status" value="1"/>
</dbReference>
<dbReference type="PANTHER" id="PTHR23504">
    <property type="entry name" value="MAJOR FACILITATOR SUPERFAMILY DOMAIN-CONTAINING PROTEIN 10"/>
    <property type="match status" value="1"/>
</dbReference>
<feature type="transmembrane region" description="Helical" evidence="6">
    <location>
        <begin position="240"/>
        <end position="264"/>
    </location>
</feature>
<evidence type="ECO:0000256" key="3">
    <source>
        <dbReference type="ARBA" id="ARBA00022692"/>
    </source>
</evidence>
<dbReference type="InterPro" id="IPR011701">
    <property type="entry name" value="MFS"/>
</dbReference>
<feature type="transmembrane region" description="Helical" evidence="6">
    <location>
        <begin position="56"/>
        <end position="77"/>
    </location>
</feature>
<reference evidence="8" key="1">
    <citation type="submission" date="2020-01" db="EMBL/GenBank/DDBJ databases">
        <title>Genome Sequencing of Three Apophysomyces-Like Fungal Strains Confirms a Novel Fungal Genus in the Mucoromycota with divergent Burkholderia-like Endosymbiotic Bacteria.</title>
        <authorList>
            <person name="Stajich J.E."/>
            <person name="Macias A.M."/>
            <person name="Carter-House D."/>
            <person name="Lovett B."/>
            <person name="Kasson L.R."/>
            <person name="Berry K."/>
            <person name="Grigoriev I."/>
            <person name="Chang Y."/>
            <person name="Spatafora J."/>
            <person name="Kasson M.T."/>
        </authorList>
    </citation>
    <scope>NUCLEOTIDE SEQUENCE</scope>
    <source>
        <strain evidence="8">NRRL A-21654</strain>
    </source>
</reference>
<evidence type="ECO:0000259" key="7">
    <source>
        <dbReference type="PROSITE" id="PS50850"/>
    </source>
</evidence>
<accession>A0A8H7EPT5</accession>
<proteinExistence type="predicted"/>
<dbReference type="PRINTS" id="PR01035">
    <property type="entry name" value="TCRTETA"/>
</dbReference>
<dbReference type="Pfam" id="PF07690">
    <property type="entry name" value="MFS_1"/>
    <property type="match status" value="1"/>
</dbReference>
<dbReference type="PROSITE" id="PS50850">
    <property type="entry name" value="MFS"/>
    <property type="match status" value="1"/>
</dbReference>
<dbReference type="GO" id="GO:0022857">
    <property type="term" value="F:transmembrane transporter activity"/>
    <property type="evidence" value="ECO:0007669"/>
    <property type="project" value="InterPro"/>
</dbReference>
<dbReference type="InterPro" id="IPR020846">
    <property type="entry name" value="MFS_dom"/>
</dbReference>
<evidence type="ECO:0000313" key="9">
    <source>
        <dbReference type="Proteomes" id="UP000605846"/>
    </source>
</evidence>
<dbReference type="AlphaFoldDB" id="A0A8H7EPT5"/>
<evidence type="ECO:0000313" key="8">
    <source>
        <dbReference type="EMBL" id="KAF7726045.1"/>
    </source>
</evidence>
<evidence type="ECO:0000256" key="5">
    <source>
        <dbReference type="ARBA" id="ARBA00023136"/>
    </source>
</evidence>
<dbReference type="PANTHER" id="PTHR23504:SF31">
    <property type="entry name" value="MAJOR FACILITATOR SUPERFAMILY DOMAIN-CONTAINING PROTEIN 10"/>
    <property type="match status" value="1"/>
</dbReference>
<feature type="transmembrane region" description="Helical" evidence="6">
    <location>
        <begin position="185"/>
        <end position="202"/>
    </location>
</feature>
<keyword evidence="9" id="KW-1185">Reference proteome</keyword>
<organism evidence="8 9">
    <name type="scientific">Apophysomyces ossiformis</name>
    <dbReference type="NCBI Taxonomy" id="679940"/>
    <lineage>
        <taxon>Eukaryota</taxon>
        <taxon>Fungi</taxon>
        <taxon>Fungi incertae sedis</taxon>
        <taxon>Mucoromycota</taxon>
        <taxon>Mucoromycotina</taxon>
        <taxon>Mucoromycetes</taxon>
        <taxon>Mucorales</taxon>
        <taxon>Mucorineae</taxon>
        <taxon>Mucoraceae</taxon>
        <taxon>Apophysomyces</taxon>
    </lineage>
</organism>
<keyword evidence="3 6" id="KW-0812">Transmembrane</keyword>
<keyword evidence="5 6" id="KW-0472">Membrane</keyword>
<dbReference type="InterPro" id="IPR001958">
    <property type="entry name" value="Tet-R_TetA/multi-R_MdtG-like"/>
</dbReference>
<comment type="subcellular location">
    <subcellularLocation>
        <location evidence="1">Membrane</location>
        <topology evidence="1">Multi-pass membrane protein</topology>
    </subcellularLocation>
</comment>
<feature type="transmembrane region" description="Helical" evidence="6">
    <location>
        <begin position="150"/>
        <end position="173"/>
    </location>
</feature>
<feature type="transmembrane region" description="Helical" evidence="6">
    <location>
        <begin position="97"/>
        <end position="116"/>
    </location>
</feature>
<sequence>MHRLGNIVSTTIWFFARSFTTFLVARIIAGFSEGNVQLSIAIISDVTQPERRSRNLALVGIAFAIAFTFGPPLGAWFASMDLTKLYPLTDQWGIYPYSMPALVALILLLIEFVYLYTSLPETHPPQVQGRSSAARSSEGERMKLANLRRLNWIHCVYTFLFSGMEFTLVFLTFDILDYSHMQQGKLLAYMGILSALIQGGYVRRRVRTVGEKKIVVQGMVSCAAGLACLSMVASSTYPSAWLYVGVSLLAFASGTVVNCLNSLASLQCEDDDETKGKVLGEFRSLGQLGRAVGPIATCGLYWLSGPIRCYSVGAVMMIVIMITARSHALSHQKQKKLE</sequence>
<dbReference type="OrthoDB" id="196650at2759"/>
<name>A0A8H7EPT5_9FUNG</name>
<dbReference type="EMBL" id="JABAYA010000085">
    <property type="protein sequence ID" value="KAF7726045.1"/>
    <property type="molecule type" value="Genomic_DNA"/>
</dbReference>
<feature type="domain" description="Major facilitator superfamily (MFS) profile" evidence="7">
    <location>
        <begin position="1"/>
        <end position="331"/>
    </location>
</feature>
<feature type="transmembrane region" description="Helical" evidence="6">
    <location>
        <begin position="310"/>
        <end position="328"/>
    </location>
</feature>
<gene>
    <name evidence="8" type="ORF">EC973_009110</name>
</gene>
<protein>
    <recommendedName>
        <fullName evidence="7">Major facilitator superfamily (MFS) profile domain-containing protein</fullName>
    </recommendedName>
</protein>
<evidence type="ECO:0000256" key="1">
    <source>
        <dbReference type="ARBA" id="ARBA00004141"/>
    </source>
</evidence>